<dbReference type="InterPro" id="IPR001647">
    <property type="entry name" value="HTH_TetR"/>
</dbReference>
<evidence type="ECO:0000256" key="1">
    <source>
        <dbReference type="ARBA" id="ARBA00023015"/>
    </source>
</evidence>
<dbReference type="InterPro" id="IPR050109">
    <property type="entry name" value="HTH-type_TetR-like_transc_reg"/>
</dbReference>
<organism evidence="6 7">
    <name type="scientific">Mycolicibacterium iranicum</name>
    <name type="common">Mycobacterium iranicum</name>
    <dbReference type="NCBI Taxonomy" id="912594"/>
    <lineage>
        <taxon>Bacteria</taxon>
        <taxon>Bacillati</taxon>
        <taxon>Actinomycetota</taxon>
        <taxon>Actinomycetes</taxon>
        <taxon>Mycobacteriales</taxon>
        <taxon>Mycobacteriaceae</taxon>
        <taxon>Mycolicibacterium</taxon>
    </lineage>
</organism>
<protein>
    <submittedName>
        <fullName evidence="6">TetR family transcriptional regulator</fullName>
    </submittedName>
</protein>
<sequence length="192" mass="21577">MPEPVRSQSLRERKKIHTRLAIRREAFRLFEKHGYTNTTIEQIAHAADVSPRTFYRYFGVKEALLLSDDQISPIVEAFAAAPSEMTIIEAYRYALAKVFGGLSLEQREDALVGERLLYEIPEARGLLYGAYVRMINLMTDALSERPDAPEEEAERRVIAGAIVGVLIGTSHDTPLPEAELQSALEILGRHLI</sequence>
<dbReference type="PRINTS" id="PR00455">
    <property type="entry name" value="HTHTETR"/>
</dbReference>
<comment type="caution">
    <text evidence="6">The sequence shown here is derived from an EMBL/GenBank/DDBJ whole genome shotgun (WGS) entry which is preliminary data.</text>
</comment>
<evidence type="ECO:0000313" key="6">
    <source>
        <dbReference type="EMBL" id="OAN30149.1"/>
    </source>
</evidence>
<dbReference type="STRING" id="912594.AWC12_08470"/>
<proteinExistence type="predicted"/>
<evidence type="ECO:0000256" key="3">
    <source>
        <dbReference type="ARBA" id="ARBA00023163"/>
    </source>
</evidence>
<feature type="DNA-binding region" description="H-T-H motif" evidence="4">
    <location>
        <begin position="39"/>
        <end position="58"/>
    </location>
</feature>
<accession>A0A178LHY8</accession>
<dbReference type="GO" id="GO:0000976">
    <property type="term" value="F:transcription cis-regulatory region binding"/>
    <property type="evidence" value="ECO:0007669"/>
    <property type="project" value="TreeGrafter"/>
</dbReference>
<dbReference type="Gene3D" id="1.10.357.10">
    <property type="entry name" value="Tetracycline Repressor, domain 2"/>
    <property type="match status" value="1"/>
</dbReference>
<dbReference type="RefSeq" id="WP_064284825.1">
    <property type="nucleotide sequence ID" value="NZ_LWCS01000065.1"/>
</dbReference>
<evidence type="ECO:0000259" key="5">
    <source>
        <dbReference type="PROSITE" id="PS50977"/>
    </source>
</evidence>
<gene>
    <name evidence="6" type="ORF">A4X20_09790</name>
</gene>
<dbReference type="InterPro" id="IPR009057">
    <property type="entry name" value="Homeodomain-like_sf"/>
</dbReference>
<dbReference type="GO" id="GO:0003700">
    <property type="term" value="F:DNA-binding transcription factor activity"/>
    <property type="evidence" value="ECO:0007669"/>
    <property type="project" value="TreeGrafter"/>
</dbReference>
<keyword evidence="2 4" id="KW-0238">DNA-binding</keyword>
<dbReference type="SUPFAM" id="SSF46689">
    <property type="entry name" value="Homeodomain-like"/>
    <property type="match status" value="1"/>
</dbReference>
<dbReference type="Pfam" id="PF00440">
    <property type="entry name" value="TetR_N"/>
    <property type="match status" value="1"/>
</dbReference>
<evidence type="ECO:0000256" key="2">
    <source>
        <dbReference type="ARBA" id="ARBA00023125"/>
    </source>
</evidence>
<keyword evidence="3" id="KW-0804">Transcription</keyword>
<dbReference type="Gene3D" id="1.10.10.60">
    <property type="entry name" value="Homeodomain-like"/>
    <property type="match status" value="1"/>
</dbReference>
<dbReference type="EMBL" id="LWCS01000065">
    <property type="protein sequence ID" value="OAN30149.1"/>
    <property type="molecule type" value="Genomic_DNA"/>
</dbReference>
<name>A0A178LHY8_MYCIR</name>
<dbReference type="PROSITE" id="PS50977">
    <property type="entry name" value="HTH_TETR_2"/>
    <property type="match status" value="1"/>
</dbReference>
<dbReference type="Proteomes" id="UP000078396">
    <property type="component" value="Unassembled WGS sequence"/>
</dbReference>
<feature type="domain" description="HTH tetR-type" evidence="5">
    <location>
        <begin position="16"/>
        <end position="76"/>
    </location>
</feature>
<dbReference type="PANTHER" id="PTHR30055">
    <property type="entry name" value="HTH-TYPE TRANSCRIPTIONAL REGULATOR RUTR"/>
    <property type="match status" value="1"/>
</dbReference>
<evidence type="ECO:0000256" key="4">
    <source>
        <dbReference type="PROSITE-ProRule" id="PRU00335"/>
    </source>
</evidence>
<dbReference type="eggNOG" id="COG1309">
    <property type="taxonomic scope" value="Bacteria"/>
</dbReference>
<dbReference type="PANTHER" id="PTHR30055:SF234">
    <property type="entry name" value="HTH-TYPE TRANSCRIPTIONAL REGULATOR BETI"/>
    <property type="match status" value="1"/>
</dbReference>
<dbReference type="OrthoDB" id="4143918at2"/>
<reference evidence="6 7" key="1">
    <citation type="submission" date="2016-04" db="EMBL/GenBank/DDBJ databases">
        <title>Draft Genome Sequences of Staphylococcus capitis Strain H36, S. capitis Strain H65, S. cohnii Strain H62, S. hominis Strain H69, Mycobacterium iranicum Strain H39, Plantibacter sp. Strain H53, Pseudomonas oryzihabitans Strain H72, and Microbacterium sp. Strain H83, isolated from residential settings.</title>
        <authorList>
            <person name="Lymperopoulou D."/>
            <person name="Adams R.I."/>
            <person name="Lindow S."/>
            <person name="Coil D.A."/>
            <person name="Jospin G."/>
            <person name="Eisen J.A."/>
        </authorList>
    </citation>
    <scope>NUCLEOTIDE SEQUENCE [LARGE SCALE GENOMIC DNA]</scope>
    <source>
        <strain evidence="6 7">H39</strain>
    </source>
</reference>
<evidence type="ECO:0000313" key="7">
    <source>
        <dbReference type="Proteomes" id="UP000078396"/>
    </source>
</evidence>
<dbReference type="AlphaFoldDB" id="A0A178LHY8"/>
<keyword evidence="1" id="KW-0805">Transcription regulation</keyword>